<dbReference type="InterPro" id="IPR015424">
    <property type="entry name" value="PyrdxlP-dep_Trfase"/>
</dbReference>
<keyword evidence="3" id="KW-0028">Amino-acid biosynthesis</keyword>
<name>A0A939J4Z8_9HYPH</name>
<keyword evidence="4 7" id="KW-0032">Aminotransferase</keyword>
<evidence type="ECO:0000313" key="7">
    <source>
        <dbReference type="EMBL" id="MBN9671219.1"/>
    </source>
</evidence>
<dbReference type="Proteomes" id="UP000664096">
    <property type="component" value="Unassembled WGS sequence"/>
</dbReference>
<dbReference type="GO" id="GO:0008483">
    <property type="term" value="F:transaminase activity"/>
    <property type="evidence" value="ECO:0007669"/>
    <property type="project" value="UniProtKB-KW"/>
</dbReference>
<keyword evidence="5 6" id="KW-0663">Pyridoxal phosphate</keyword>
<evidence type="ECO:0000313" key="8">
    <source>
        <dbReference type="Proteomes" id="UP000664096"/>
    </source>
</evidence>
<dbReference type="InterPro" id="IPR005814">
    <property type="entry name" value="Aminotrans_3"/>
</dbReference>
<protein>
    <submittedName>
        <fullName evidence="7">Aspartate aminotransferase family protein</fullName>
    </submittedName>
</protein>
<accession>A0A939J4Z8</accession>
<keyword evidence="3" id="KW-0055">Arginine biosynthesis</keyword>
<comment type="caution">
    <text evidence="7">The sequence shown here is derived from an EMBL/GenBank/DDBJ whole genome shotgun (WGS) entry which is preliminary data.</text>
</comment>
<dbReference type="FunFam" id="3.40.640.10:FF:000004">
    <property type="entry name" value="Acetylornithine aminotransferase"/>
    <property type="match status" value="1"/>
</dbReference>
<dbReference type="InterPro" id="IPR015422">
    <property type="entry name" value="PyrdxlP-dep_Trfase_small"/>
</dbReference>
<proteinExistence type="inferred from homology"/>
<sequence length="451" mass="49009">MSQSQTSHLFYQSRQRRPVLDRAEGVYMWDKDGKRYLDGSSGAMVCNIGHSNARVLEAMKVQMDKSTFGYRLHFETEPAENLAARTAGLAPEGLDKVFFVSGGSEAVESAIKLARQNAVAIGEAQRTKVISREPSYHGCTLGALALTGYAPLTAPFDPMMRPMPKIPAPRAYLDGLDPNDDATGHHYADMLEEKILAEGPETILAFIVEPVGGASTGALVPPAGYMQRIREICTRYGVLLIHDEVMSGGGRTGKFFAGEHWDVDPDILVISKGFAAGYAPLGAMVARTDIVTNVLDAGGFLHGFTYAGNPLACAAGLAVLEEIEREDLCRNAAEIGTLLQDELEKLMERYAIIGDVRGKGLLLAFELVEDKATQRPLPAELNVYNQLVDIAYENGLIIYSRRTRGGYSGDHFIVAPPMISTPDHIAEIVEGLDLSLRQLLDRISRQGARVG</sequence>
<dbReference type="PANTHER" id="PTHR43094">
    <property type="entry name" value="AMINOTRANSFERASE"/>
    <property type="match status" value="1"/>
</dbReference>
<dbReference type="RefSeq" id="WP_207141066.1">
    <property type="nucleotide sequence ID" value="NZ_JAEKJZ010000002.1"/>
</dbReference>
<evidence type="ECO:0000256" key="6">
    <source>
        <dbReference type="RuleBase" id="RU003560"/>
    </source>
</evidence>
<reference evidence="7" key="1">
    <citation type="submission" date="2020-12" db="EMBL/GenBank/DDBJ databases">
        <title>Oil enriched cultivation method for isolating marine PHA-producing bacteria.</title>
        <authorList>
            <person name="Zheng W."/>
            <person name="Yu S."/>
            <person name="Huang Y."/>
        </authorList>
    </citation>
    <scope>NUCLEOTIDE SEQUENCE</scope>
    <source>
        <strain evidence="7">SY-2-12</strain>
    </source>
</reference>
<dbReference type="CDD" id="cd00610">
    <property type="entry name" value="OAT_like"/>
    <property type="match status" value="1"/>
</dbReference>
<dbReference type="Gene3D" id="3.90.1150.10">
    <property type="entry name" value="Aspartate Aminotransferase, domain 1"/>
    <property type="match status" value="1"/>
</dbReference>
<comment type="cofactor">
    <cofactor evidence="1">
        <name>pyridoxal 5'-phosphate</name>
        <dbReference type="ChEBI" id="CHEBI:597326"/>
    </cofactor>
</comment>
<dbReference type="PANTHER" id="PTHR43094:SF1">
    <property type="entry name" value="AMINOTRANSFERASE CLASS-III"/>
    <property type="match status" value="1"/>
</dbReference>
<dbReference type="InterPro" id="IPR049704">
    <property type="entry name" value="Aminotrans_3_PPA_site"/>
</dbReference>
<evidence type="ECO:0000256" key="5">
    <source>
        <dbReference type="ARBA" id="ARBA00022898"/>
    </source>
</evidence>
<dbReference type="InterPro" id="IPR015421">
    <property type="entry name" value="PyrdxlP-dep_Trfase_major"/>
</dbReference>
<dbReference type="GO" id="GO:0006526">
    <property type="term" value="P:L-arginine biosynthetic process"/>
    <property type="evidence" value="ECO:0007669"/>
    <property type="project" value="UniProtKB-KW"/>
</dbReference>
<evidence type="ECO:0000256" key="3">
    <source>
        <dbReference type="ARBA" id="ARBA00022571"/>
    </source>
</evidence>
<evidence type="ECO:0000256" key="4">
    <source>
        <dbReference type="ARBA" id="ARBA00022576"/>
    </source>
</evidence>
<dbReference type="EMBL" id="JAEKJZ010000002">
    <property type="protein sequence ID" value="MBN9671219.1"/>
    <property type="molecule type" value="Genomic_DNA"/>
</dbReference>
<dbReference type="AlphaFoldDB" id="A0A939J4Z8"/>
<dbReference type="GO" id="GO:0030170">
    <property type="term" value="F:pyridoxal phosphate binding"/>
    <property type="evidence" value="ECO:0007669"/>
    <property type="project" value="InterPro"/>
</dbReference>
<gene>
    <name evidence="7" type="ORF">JF539_12810</name>
</gene>
<comment type="similarity">
    <text evidence="2 6">Belongs to the class-III pyridoxal-phosphate-dependent aminotransferase family.</text>
</comment>
<dbReference type="SUPFAM" id="SSF53383">
    <property type="entry name" value="PLP-dependent transferases"/>
    <property type="match status" value="1"/>
</dbReference>
<evidence type="ECO:0000256" key="1">
    <source>
        <dbReference type="ARBA" id="ARBA00001933"/>
    </source>
</evidence>
<evidence type="ECO:0000256" key="2">
    <source>
        <dbReference type="ARBA" id="ARBA00008954"/>
    </source>
</evidence>
<dbReference type="PROSITE" id="PS00600">
    <property type="entry name" value="AA_TRANSFER_CLASS_3"/>
    <property type="match status" value="1"/>
</dbReference>
<organism evidence="7 8">
    <name type="scientific">Roseibium aggregatum</name>
    <dbReference type="NCBI Taxonomy" id="187304"/>
    <lineage>
        <taxon>Bacteria</taxon>
        <taxon>Pseudomonadati</taxon>
        <taxon>Pseudomonadota</taxon>
        <taxon>Alphaproteobacteria</taxon>
        <taxon>Hyphomicrobiales</taxon>
        <taxon>Stappiaceae</taxon>
        <taxon>Roseibium</taxon>
    </lineage>
</organism>
<dbReference type="Gene3D" id="3.40.640.10">
    <property type="entry name" value="Type I PLP-dependent aspartate aminotransferase-like (Major domain)"/>
    <property type="match status" value="1"/>
</dbReference>
<keyword evidence="4 7" id="KW-0808">Transferase</keyword>
<dbReference type="Pfam" id="PF00202">
    <property type="entry name" value="Aminotran_3"/>
    <property type="match status" value="1"/>
</dbReference>